<dbReference type="RefSeq" id="XP_013439061.1">
    <property type="nucleotide sequence ID" value="XM_013583607.1"/>
</dbReference>
<proteinExistence type="predicted"/>
<dbReference type="PANTHER" id="PTHR12959">
    <property type="entry name" value="GPI TRANSAMIDASE COMPONENT PIG-T-RELATED"/>
    <property type="match status" value="1"/>
</dbReference>
<keyword evidence="1" id="KW-1133">Transmembrane helix</keyword>
<dbReference type="VEuPathDB" id="ToxoDB:ENH_00058700"/>
<feature type="signal peptide" evidence="2">
    <location>
        <begin position="1"/>
        <end position="45"/>
    </location>
</feature>
<dbReference type="PANTHER" id="PTHR12959:SF11">
    <property type="entry name" value="GPI TRANSAMIDASE COMPONENT PIG-T"/>
    <property type="match status" value="1"/>
</dbReference>
<evidence type="ECO:0000313" key="4">
    <source>
        <dbReference type="Proteomes" id="UP000030754"/>
    </source>
</evidence>
<dbReference type="EMBL" id="HG722867">
    <property type="protein sequence ID" value="CDJ63736.1"/>
    <property type="molecule type" value="Genomic_DNA"/>
</dbReference>
<feature type="transmembrane region" description="Helical" evidence="1">
    <location>
        <begin position="789"/>
        <end position="813"/>
    </location>
</feature>
<organism evidence="3 4">
    <name type="scientific">Eimeria necatrix</name>
    <dbReference type="NCBI Taxonomy" id="51315"/>
    <lineage>
        <taxon>Eukaryota</taxon>
        <taxon>Sar</taxon>
        <taxon>Alveolata</taxon>
        <taxon>Apicomplexa</taxon>
        <taxon>Conoidasida</taxon>
        <taxon>Coccidia</taxon>
        <taxon>Eucoccidiorida</taxon>
        <taxon>Eimeriorina</taxon>
        <taxon>Eimeriidae</taxon>
        <taxon>Eimeria</taxon>
    </lineage>
</organism>
<keyword evidence="1" id="KW-0472">Membrane</keyword>
<dbReference type="AlphaFoldDB" id="U6MI92"/>
<evidence type="ECO:0000313" key="3">
    <source>
        <dbReference type="EMBL" id="CDJ63736.1"/>
    </source>
</evidence>
<sequence length="816" mass="88435">MSRAAAAAAAAAAVAAARQSEKCRRQRAAPSWVVFLLLLCCCCLARLQATDAAAATPATAQAAAEAAPEVYSEVVFTEPLRSRGLFLAHFDLRLRSSILDGVYSGSGLHAHLFPLDLARLLSTHLLQQDSNSLLQQQKQELPHAYSFIDLSLTQGRWKANLWGPAAAAAKPPGAFLRAGLSQHPSYHQKRLWSRLAHTLASTTCSALSRLASATDAVVTQTSAAAAAAAATDQEEEQQQPQGYAQRMASLPEAAICSDTHNNMLRLLPCKQQAGLLMVVHPYSLAISPYKSYRLRITPFAAQQRQQQQEVAELRLELSVVLRYPDEADLKFSLVNLFSHVYLHVFPKPFEPKADGQQQQQHEEQQKESLLLQNPPAFGRWNCVAAGSSKWLLRIFHEADSNSNSSSRSKDSSRADELVQQVASAAGFATYDAFAVDASSSLIMFDLRQQQQQPQQEQQQQQQLESLLSYRWRLPPEAPGFSVSRGLAANAIRPEADKLHGRFRVKGSYWVLFENSGDSAASAAFVDLLPRSVLPLVAAAKLVRYPMYQETQQDYQLEQQQQQDCDLSLEGSAAVNASGLKLQTPVTSGPTADVAAVGRSALAADITAAIAAGEAPRGGMDDMWLPHWLRVRSSLLPEGAAAAEKQQEGAQLMLPSAVLQGTVRVPARCSMLLSLGLQLMLQQPQLLHSNPQGGSAVGGAFAAVPRKLAFAWPPPAAVLGSAANACTVTQSPPCSIRPLPAGAAATAENQVQQAPLEPFLGFKEDLEERQWQWTATGGTRLKLPLPDFDMPFNVIAVSGTSLMILFSATFRLVVHRR</sequence>
<reference evidence="3" key="1">
    <citation type="submission" date="2013-10" db="EMBL/GenBank/DDBJ databases">
        <title>Genomic analysis of the causative agents of coccidiosis in chickens.</title>
        <authorList>
            <person name="Reid A.J."/>
            <person name="Blake D."/>
            <person name="Billington K."/>
            <person name="Browne H."/>
            <person name="Dunn M."/>
            <person name="Hung S."/>
            <person name="Kawahara F."/>
            <person name="Miranda-Saavedra D."/>
            <person name="Mourier T."/>
            <person name="Nagra H."/>
            <person name="Otto T.D."/>
            <person name="Rawlings N."/>
            <person name="Sanchez A."/>
            <person name="Sanders M."/>
            <person name="Subramaniam C."/>
            <person name="Tay Y."/>
            <person name="Dear P."/>
            <person name="Doerig C."/>
            <person name="Gruber A."/>
            <person name="Parkinson J."/>
            <person name="Shirley M."/>
            <person name="Wan K.L."/>
            <person name="Berriman M."/>
            <person name="Tomley F."/>
            <person name="Pain A."/>
        </authorList>
    </citation>
    <scope>NUCLEOTIDE SEQUENCE [LARGE SCALE GENOMIC DNA]</scope>
    <source>
        <strain evidence="3">Houghton</strain>
    </source>
</reference>
<dbReference type="GO" id="GO:0042765">
    <property type="term" value="C:GPI-anchor transamidase complex"/>
    <property type="evidence" value="ECO:0007669"/>
    <property type="project" value="InterPro"/>
</dbReference>
<gene>
    <name evidence="3" type="ORF">ENH_00058700</name>
</gene>
<protein>
    <submittedName>
        <fullName evidence="3">Gpi16 subunit, GPI transamidase domain-containing protein, putative</fullName>
    </submittedName>
</protein>
<keyword evidence="4" id="KW-1185">Reference proteome</keyword>
<dbReference type="OrthoDB" id="331263at2759"/>
<dbReference type="GeneID" id="25476010"/>
<name>U6MI92_9EIME</name>
<keyword evidence="1" id="KW-0812">Transmembrane</keyword>
<dbReference type="Proteomes" id="UP000030754">
    <property type="component" value="Unassembled WGS sequence"/>
</dbReference>
<dbReference type="Pfam" id="PF04113">
    <property type="entry name" value="Gpi16"/>
    <property type="match status" value="1"/>
</dbReference>
<reference evidence="3" key="2">
    <citation type="submission" date="2013-10" db="EMBL/GenBank/DDBJ databases">
        <authorList>
            <person name="Aslett M."/>
        </authorList>
    </citation>
    <scope>NUCLEOTIDE SEQUENCE [LARGE SCALE GENOMIC DNA]</scope>
    <source>
        <strain evidence="3">Houghton</strain>
    </source>
</reference>
<accession>U6MI92</accession>
<evidence type="ECO:0000256" key="1">
    <source>
        <dbReference type="SAM" id="Phobius"/>
    </source>
</evidence>
<dbReference type="InterPro" id="IPR007245">
    <property type="entry name" value="PIG-T"/>
</dbReference>
<feature type="chain" id="PRO_5044500833" evidence="2">
    <location>
        <begin position="46"/>
        <end position="816"/>
    </location>
</feature>
<evidence type="ECO:0000256" key="2">
    <source>
        <dbReference type="SAM" id="SignalP"/>
    </source>
</evidence>
<keyword evidence="2" id="KW-0732">Signal</keyword>
<dbReference type="GO" id="GO:0016255">
    <property type="term" value="P:attachment of GPI anchor to protein"/>
    <property type="evidence" value="ECO:0007669"/>
    <property type="project" value="InterPro"/>
</dbReference>